<proteinExistence type="predicted"/>
<evidence type="ECO:0000313" key="2">
    <source>
        <dbReference type="Proteomes" id="UP000242715"/>
    </source>
</evidence>
<accession>A0A2Z6NJ78</accession>
<organism evidence="1 2">
    <name type="scientific">Trifolium subterraneum</name>
    <name type="common">Subterranean clover</name>
    <dbReference type="NCBI Taxonomy" id="3900"/>
    <lineage>
        <taxon>Eukaryota</taxon>
        <taxon>Viridiplantae</taxon>
        <taxon>Streptophyta</taxon>
        <taxon>Embryophyta</taxon>
        <taxon>Tracheophyta</taxon>
        <taxon>Spermatophyta</taxon>
        <taxon>Magnoliopsida</taxon>
        <taxon>eudicotyledons</taxon>
        <taxon>Gunneridae</taxon>
        <taxon>Pentapetalae</taxon>
        <taxon>rosids</taxon>
        <taxon>fabids</taxon>
        <taxon>Fabales</taxon>
        <taxon>Fabaceae</taxon>
        <taxon>Papilionoideae</taxon>
        <taxon>50 kb inversion clade</taxon>
        <taxon>NPAAA clade</taxon>
        <taxon>Hologalegina</taxon>
        <taxon>IRL clade</taxon>
        <taxon>Trifolieae</taxon>
        <taxon>Trifolium</taxon>
    </lineage>
</organism>
<dbReference type="EMBL" id="DF973637">
    <property type="protein sequence ID" value="GAU36672.1"/>
    <property type="molecule type" value="Genomic_DNA"/>
</dbReference>
<gene>
    <name evidence="1" type="ORF">TSUD_15850</name>
</gene>
<protein>
    <submittedName>
        <fullName evidence="1">Uncharacterized protein</fullName>
    </submittedName>
</protein>
<evidence type="ECO:0000313" key="1">
    <source>
        <dbReference type="EMBL" id="GAU36672.1"/>
    </source>
</evidence>
<sequence length="106" mass="12188">MTKKVSELTTLCDILSSTTIPVSPDSQTNVLRDPERQPIDWQTSERFTIQGLLKVRPEDVFFCYYLKQMLQKKGNINGMEPQTRPNSGMLPIDKRRVLESVVYLAI</sequence>
<dbReference type="Proteomes" id="UP000242715">
    <property type="component" value="Unassembled WGS sequence"/>
</dbReference>
<keyword evidence="2" id="KW-1185">Reference proteome</keyword>
<reference evidence="2" key="1">
    <citation type="journal article" date="2017" name="Front. Plant Sci.">
        <title>Climate Clever Clovers: New Paradigm to Reduce the Environmental Footprint of Ruminants by Breeding Low Methanogenic Forages Utilizing Haplotype Variation.</title>
        <authorList>
            <person name="Kaur P."/>
            <person name="Appels R."/>
            <person name="Bayer P.E."/>
            <person name="Keeble-Gagnere G."/>
            <person name="Wang J."/>
            <person name="Hirakawa H."/>
            <person name="Shirasawa K."/>
            <person name="Vercoe P."/>
            <person name="Stefanova K."/>
            <person name="Durmic Z."/>
            <person name="Nichols P."/>
            <person name="Revell C."/>
            <person name="Isobe S.N."/>
            <person name="Edwards D."/>
            <person name="Erskine W."/>
        </authorList>
    </citation>
    <scope>NUCLEOTIDE SEQUENCE [LARGE SCALE GENOMIC DNA]</scope>
    <source>
        <strain evidence="2">cv. Daliak</strain>
    </source>
</reference>
<dbReference type="AlphaFoldDB" id="A0A2Z6NJ78"/>
<name>A0A2Z6NJ78_TRISU</name>